<proteinExistence type="predicted"/>
<dbReference type="HOGENOM" id="CLU_171118_0_0_10"/>
<dbReference type="InterPro" id="IPR026444">
    <property type="entry name" value="Secre_tail"/>
</dbReference>
<dbReference type="eggNOG" id="ENOG503332M">
    <property type="taxonomic scope" value="Bacteria"/>
</dbReference>
<dbReference type="RefSeq" id="WP_015753664.1">
    <property type="nucleotide sequence ID" value="NC_013222.1"/>
</dbReference>
<evidence type="ECO:0000313" key="4">
    <source>
        <dbReference type="Proteomes" id="UP000009049"/>
    </source>
</evidence>
<accession>A4CJ00</accession>
<dbReference type="KEGG" id="rbi:RB2501_08400"/>
<name>A4CJ00_ROBBH</name>
<reference evidence="3 4" key="1">
    <citation type="journal article" date="2009" name="J. Bacteriol.">
        <title>Complete genome sequence of Robiginitalea biformata HTCC2501.</title>
        <authorList>
            <person name="Oh H.M."/>
            <person name="Giovannoni S.J."/>
            <person name="Lee K."/>
            <person name="Ferriera S."/>
            <person name="Johnson J."/>
            <person name="Cho J.C."/>
        </authorList>
    </citation>
    <scope>NUCLEOTIDE SEQUENCE [LARGE SCALE GENOMIC DNA]</scope>
    <source>
        <strain evidence="4">ATCC BAA-864 / HTCC2501 / KCTC 12146</strain>
    </source>
</reference>
<evidence type="ECO:0000256" key="1">
    <source>
        <dbReference type="ARBA" id="ARBA00022729"/>
    </source>
</evidence>
<organism evidence="3 4">
    <name type="scientific">Robiginitalea biformata (strain ATCC BAA-864 / DSM 15991 / KCTC 12146 / HTCC2501)</name>
    <dbReference type="NCBI Taxonomy" id="313596"/>
    <lineage>
        <taxon>Bacteria</taxon>
        <taxon>Pseudomonadati</taxon>
        <taxon>Bacteroidota</taxon>
        <taxon>Flavobacteriia</taxon>
        <taxon>Flavobacteriales</taxon>
        <taxon>Flavobacteriaceae</taxon>
        <taxon>Robiginitalea</taxon>
    </lineage>
</organism>
<feature type="domain" description="Secretion system C-terminal sorting" evidence="2">
    <location>
        <begin position="32"/>
        <end position="101"/>
    </location>
</feature>
<dbReference type="OrthoDB" id="862563at2"/>
<evidence type="ECO:0000313" key="3">
    <source>
        <dbReference type="EMBL" id="EAR16908.1"/>
    </source>
</evidence>
<protein>
    <recommendedName>
        <fullName evidence="2">Secretion system C-terminal sorting domain-containing protein</fullName>
    </recommendedName>
</protein>
<dbReference type="Proteomes" id="UP000009049">
    <property type="component" value="Chromosome"/>
</dbReference>
<dbReference type="AlphaFoldDB" id="A4CJ00"/>
<dbReference type="NCBIfam" id="TIGR04183">
    <property type="entry name" value="Por_Secre_tail"/>
    <property type="match status" value="1"/>
</dbReference>
<sequence>MKHFYTFILLLFVTAGFSQEVNNRGDIEGFKLYPNPVTQGKVQIVTASNAPKTVHIYNVLGTPVLKTTILGSELNLTGLDAGVYLIQVYERDKVATRKLIVK</sequence>
<evidence type="ECO:0000259" key="2">
    <source>
        <dbReference type="Pfam" id="PF18962"/>
    </source>
</evidence>
<keyword evidence="4" id="KW-1185">Reference proteome</keyword>
<gene>
    <name evidence="3" type="ordered locus">RB2501_08400</name>
</gene>
<dbReference type="STRING" id="313596.RB2501_08400"/>
<dbReference type="EMBL" id="CP001712">
    <property type="protein sequence ID" value="EAR16908.1"/>
    <property type="molecule type" value="Genomic_DNA"/>
</dbReference>
<keyword evidence="1" id="KW-0732">Signal</keyword>
<dbReference type="Pfam" id="PF18962">
    <property type="entry name" value="Por_Secre_tail"/>
    <property type="match status" value="1"/>
</dbReference>